<dbReference type="EMBL" id="CAJNOL010000847">
    <property type="protein sequence ID" value="CAF1218214.1"/>
    <property type="molecule type" value="Genomic_DNA"/>
</dbReference>
<keyword evidence="3 5" id="KW-1133">Transmembrane helix</keyword>
<dbReference type="InterPro" id="IPR050579">
    <property type="entry name" value="PMP-22/EMP/MP20-like"/>
</dbReference>
<feature type="transmembrane region" description="Helical" evidence="5">
    <location>
        <begin position="161"/>
        <end position="183"/>
    </location>
</feature>
<sequence length="329" mass="36906">MVLFPRTGLGRFLLLVIIISTISYLVLNLVSFGGNSWITYTDVPIRFGLWRVCDMSTPGYCNQWFDDIYISNVTSSTFPGGKPGFIRSSQALEIISLIFYIFAAFLIILGIINLDGLPFEIMFLAAAVLLFICIIFLSATLGVMSVQGRNNHPLAFLDWAWWNGLVGLIMTIVTFAALIGLIIDMRLSPRNNETKKMKKLSKKKKTFYGPSASPTSITAMSPPIFPPPYYSPPQIPPNVSSSQPINYPYNQGHNYQYSNDYFNLPGNNFNNSFGNNQMQYGGQYPSGEYNYNQNPSPLLSSLVLDYALRAADAQFQSDALQSYYFNTYL</sequence>
<evidence type="ECO:0000256" key="3">
    <source>
        <dbReference type="ARBA" id="ARBA00022989"/>
    </source>
</evidence>
<dbReference type="Gene3D" id="1.20.140.150">
    <property type="match status" value="1"/>
</dbReference>
<protein>
    <submittedName>
        <fullName evidence="6">Uncharacterized protein</fullName>
    </submittedName>
</protein>
<evidence type="ECO:0000256" key="1">
    <source>
        <dbReference type="ARBA" id="ARBA00004141"/>
    </source>
</evidence>
<proteinExistence type="predicted"/>
<evidence type="ECO:0000256" key="4">
    <source>
        <dbReference type="ARBA" id="ARBA00023136"/>
    </source>
</evidence>
<evidence type="ECO:0000313" key="6">
    <source>
        <dbReference type="EMBL" id="CAF0987466.1"/>
    </source>
</evidence>
<feature type="transmembrane region" description="Helical" evidence="5">
    <location>
        <begin position="94"/>
        <end position="114"/>
    </location>
</feature>
<keyword evidence="4 5" id="KW-0472">Membrane</keyword>
<evidence type="ECO:0000313" key="9">
    <source>
        <dbReference type="Proteomes" id="UP000663870"/>
    </source>
</evidence>
<dbReference type="PANTHER" id="PTHR10671">
    <property type="entry name" value="EPITHELIAL MEMBRANE PROTEIN-RELATED"/>
    <property type="match status" value="1"/>
</dbReference>
<comment type="subcellular location">
    <subcellularLocation>
        <location evidence="1">Membrane</location>
        <topology evidence="1">Multi-pass membrane protein</topology>
    </subcellularLocation>
</comment>
<keyword evidence="2 5" id="KW-0812">Transmembrane</keyword>
<evidence type="ECO:0000256" key="2">
    <source>
        <dbReference type="ARBA" id="ARBA00022692"/>
    </source>
</evidence>
<evidence type="ECO:0000313" key="7">
    <source>
        <dbReference type="EMBL" id="CAF1218214.1"/>
    </source>
</evidence>
<dbReference type="Proteomes" id="UP000663870">
    <property type="component" value="Unassembled WGS sequence"/>
</dbReference>
<dbReference type="Proteomes" id="UP000663854">
    <property type="component" value="Unassembled WGS sequence"/>
</dbReference>
<feature type="transmembrane region" description="Helical" evidence="5">
    <location>
        <begin position="121"/>
        <end position="141"/>
    </location>
</feature>
<reference evidence="6" key="1">
    <citation type="submission" date="2021-02" db="EMBL/GenBank/DDBJ databases">
        <authorList>
            <person name="Nowell W R."/>
        </authorList>
    </citation>
    <scope>NUCLEOTIDE SEQUENCE</scope>
</reference>
<dbReference type="PANTHER" id="PTHR10671:SF108">
    <property type="entry name" value="CLAUDIN FAMILY PROTEIN-RELATED"/>
    <property type="match status" value="1"/>
</dbReference>
<gene>
    <name evidence="7" type="ORF">JXQ802_LOCUS25300</name>
    <name evidence="6" type="ORF">PYM288_LOCUS13938</name>
</gene>
<keyword evidence="9" id="KW-1185">Reference proteome</keyword>
<dbReference type="EMBL" id="CAJNOH010000292">
    <property type="protein sequence ID" value="CAF0987466.1"/>
    <property type="molecule type" value="Genomic_DNA"/>
</dbReference>
<feature type="transmembrane region" description="Helical" evidence="5">
    <location>
        <begin position="12"/>
        <end position="32"/>
    </location>
</feature>
<organism evidence="6 8">
    <name type="scientific">Rotaria sordida</name>
    <dbReference type="NCBI Taxonomy" id="392033"/>
    <lineage>
        <taxon>Eukaryota</taxon>
        <taxon>Metazoa</taxon>
        <taxon>Spiralia</taxon>
        <taxon>Gnathifera</taxon>
        <taxon>Rotifera</taxon>
        <taxon>Eurotatoria</taxon>
        <taxon>Bdelloidea</taxon>
        <taxon>Philodinida</taxon>
        <taxon>Philodinidae</taxon>
        <taxon>Rotaria</taxon>
    </lineage>
</organism>
<dbReference type="AlphaFoldDB" id="A0A814FM05"/>
<evidence type="ECO:0000256" key="5">
    <source>
        <dbReference type="SAM" id="Phobius"/>
    </source>
</evidence>
<accession>A0A814FM05</accession>
<evidence type="ECO:0000313" key="8">
    <source>
        <dbReference type="Proteomes" id="UP000663854"/>
    </source>
</evidence>
<dbReference type="GO" id="GO:0005886">
    <property type="term" value="C:plasma membrane"/>
    <property type="evidence" value="ECO:0007669"/>
    <property type="project" value="TreeGrafter"/>
</dbReference>
<comment type="caution">
    <text evidence="6">The sequence shown here is derived from an EMBL/GenBank/DDBJ whole genome shotgun (WGS) entry which is preliminary data.</text>
</comment>
<name>A0A814FM05_9BILA</name>